<keyword evidence="2" id="KW-0507">mRNA processing</keyword>
<dbReference type="OrthoDB" id="10265668at2759"/>
<comment type="caution">
    <text evidence="8">The sequence shown here is derived from an EMBL/GenBank/DDBJ whole genome shotgun (WGS) entry which is preliminary data.</text>
</comment>
<dbReference type="Pfam" id="PF23241">
    <property type="entry name" value="HAT_PRP39_C"/>
    <property type="match status" value="1"/>
</dbReference>
<keyword evidence="4" id="KW-0508">mRNA splicing</keyword>
<dbReference type="GO" id="GO:0005685">
    <property type="term" value="C:U1 snRNP"/>
    <property type="evidence" value="ECO:0007669"/>
    <property type="project" value="TreeGrafter"/>
</dbReference>
<dbReference type="VEuPathDB" id="AmoebaDB:NF0052600"/>
<name>A0A6A5C4D6_NAEFO</name>
<evidence type="ECO:0000256" key="6">
    <source>
        <dbReference type="ARBA" id="ARBA00038019"/>
    </source>
</evidence>
<proteinExistence type="inferred from homology"/>
<dbReference type="VEuPathDB" id="AmoebaDB:NfTy_039350"/>
<keyword evidence="3" id="KW-0677">Repeat</keyword>
<dbReference type="PANTHER" id="PTHR17204:SF5">
    <property type="entry name" value="PRE-MRNA-PROCESSING FACTOR 39"/>
    <property type="match status" value="1"/>
</dbReference>
<dbReference type="GO" id="GO:0000395">
    <property type="term" value="P:mRNA 5'-splice site recognition"/>
    <property type="evidence" value="ECO:0007669"/>
    <property type="project" value="TreeGrafter"/>
</dbReference>
<dbReference type="InterPro" id="IPR003107">
    <property type="entry name" value="HAT"/>
</dbReference>
<dbReference type="Pfam" id="PF23240">
    <property type="entry name" value="HAT_PRP39_N"/>
    <property type="match status" value="1"/>
</dbReference>
<evidence type="ECO:0000256" key="5">
    <source>
        <dbReference type="ARBA" id="ARBA00023242"/>
    </source>
</evidence>
<dbReference type="GO" id="GO:0071004">
    <property type="term" value="C:U2-type prespliceosome"/>
    <property type="evidence" value="ECO:0007669"/>
    <property type="project" value="TreeGrafter"/>
</dbReference>
<evidence type="ECO:0000313" key="9">
    <source>
        <dbReference type="Proteomes" id="UP000444721"/>
    </source>
</evidence>
<dbReference type="RefSeq" id="XP_044566345.1">
    <property type="nucleotide sequence ID" value="XM_044702791.1"/>
</dbReference>
<dbReference type="AlphaFoldDB" id="A0A6A5C4D6"/>
<keyword evidence="5" id="KW-0539">Nucleus</keyword>
<dbReference type="SUPFAM" id="SSF48452">
    <property type="entry name" value="TPR-like"/>
    <property type="match status" value="2"/>
</dbReference>
<feature type="compositionally biased region" description="Low complexity" evidence="7">
    <location>
        <begin position="11"/>
        <end position="26"/>
    </location>
</feature>
<dbReference type="SMART" id="SM00386">
    <property type="entry name" value="HAT"/>
    <property type="match status" value="7"/>
</dbReference>
<sequence>MDNYHHRQHFTSSTSGSSGNTPSTKTPQEFMKEYENILKANPCDYYTWEKYITLMEIEFGMNPSSLDISQRLLDLYSQFLAQFPLLFGYWKKYAELTYQVTKDFNQTVQVYEKAIDKKTGISNNPDLWSHYCLFVAEQSQDVSEIRALFERALQAIGNDYYARILWEKYIEFETSQDELENVVKLYKRAIQVPCRDLTLIWSQFKDFMKTHTPKQEIPSSTTSSSDGKEQQESSQQILSVEQYAHTQEEMNAYKASNKLNDLITYWRENLYLPTKKELERIRPFEDHIRRPYFHVQPFQEHELEHFRRYIENEQDEFEKKNKWCTLEHVIQTHERFIVYCSYYTEFWNRYIKFLEKQNLHDQVIQVYQRLTNYSVLKNRYQVHIQFAEYLEMNHSKPEMIEKVYNDLITLRCVGHLESLTRAIHYLHRSKDNVEKIETIYREQEKNIAGTLARCYFKLQHANFVWKVRKDVERARILYNQCIDEFKTTKKAYQALIEFESDVVLTSTDNFTNDHLVEKLLNLEYYNVPAGAHEDDMQDEESVDRVVKHYLSLWGMPSPHVDSEKLSSKKNSSFVTISFKIEVLQLLLQRYVYQFQTIQTVQKVKDAIKRLQEEQYESQRKRRLENGVDMGVTSETKKLKSGEDQRWNLEQYKQYYQQYYQYYQQFTQI</sequence>
<evidence type="ECO:0000256" key="7">
    <source>
        <dbReference type="SAM" id="MobiDB-lite"/>
    </source>
</evidence>
<feature type="region of interest" description="Disordered" evidence="7">
    <location>
        <begin position="212"/>
        <end position="237"/>
    </location>
</feature>
<feature type="region of interest" description="Disordered" evidence="7">
    <location>
        <begin position="1"/>
        <end position="26"/>
    </location>
</feature>
<dbReference type="OMA" id="IISWANL"/>
<dbReference type="PANTHER" id="PTHR17204">
    <property type="entry name" value="PRE-MRNA PROCESSING PROTEIN PRP39-RELATED"/>
    <property type="match status" value="1"/>
</dbReference>
<evidence type="ECO:0000256" key="2">
    <source>
        <dbReference type="ARBA" id="ARBA00022664"/>
    </source>
</evidence>
<evidence type="ECO:0000256" key="3">
    <source>
        <dbReference type="ARBA" id="ARBA00022737"/>
    </source>
</evidence>
<dbReference type="GeneID" id="68119504"/>
<evidence type="ECO:0000313" key="8">
    <source>
        <dbReference type="EMBL" id="KAF0981632.1"/>
    </source>
</evidence>
<dbReference type="InterPro" id="IPR011990">
    <property type="entry name" value="TPR-like_helical_dom_sf"/>
</dbReference>
<dbReference type="VEuPathDB" id="AmoebaDB:FDP41_012289"/>
<gene>
    <name evidence="8" type="ORF">FDP41_012289</name>
</gene>
<dbReference type="InterPro" id="IPR059164">
    <property type="entry name" value="HAT_PRP39_C"/>
</dbReference>
<dbReference type="EMBL" id="VFQX01000013">
    <property type="protein sequence ID" value="KAF0981632.1"/>
    <property type="molecule type" value="Genomic_DNA"/>
</dbReference>
<dbReference type="GO" id="GO:0000243">
    <property type="term" value="C:commitment complex"/>
    <property type="evidence" value="ECO:0007669"/>
    <property type="project" value="TreeGrafter"/>
</dbReference>
<comment type="subcellular location">
    <subcellularLocation>
        <location evidence="1">Nucleus</location>
    </subcellularLocation>
</comment>
<keyword evidence="9" id="KW-1185">Reference proteome</keyword>
<protein>
    <submittedName>
        <fullName evidence="8">Uncharacterized protein</fullName>
    </submittedName>
</protein>
<dbReference type="GO" id="GO:0030627">
    <property type="term" value="F:pre-mRNA 5'-splice site binding"/>
    <property type="evidence" value="ECO:0007669"/>
    <property type="project" value="TreeGrafter"/>
</dbReference>
<evidence type="ECO:0000256" key="4">
    <source>
        <dbReference type="ARBA" id="ARBA00023187"/>
    </source>
</evidence>
<accession>A0A6A5C4D6</accession>
<comment type="similarity">
    <text evidence="6">Belongs to the PRP39 family.</text>
</comment>
<dbReference type="Gene3D" id="1.25.40.10">
    <property type="entry name" value="Tetratricopeptide repeat domain"/>
    <property type="match status" value="2"/>
</dbReference>
<dbReference type="Proteomes" id="UP000444721">
    <property type="component" value="Unassembled WGS sequence"/>
</dbReference>
<reference evidence="8 9" key="1">
    <citation type="journal article" date="2019" name="Sci. Rep.">
        <title>Nanopore sequencing improves the draft genome of the human pathogenic amoeba Naegleria fowleri.</title>
        <authorList>
            <person name="Liechti N."/>
            <person name="Schurch N."/>
            <person name="Bruggmann R."/>
            <person name="Wittwer M."/>
        </authorList>
    </citation>
    <scope>NUCLEOTIDE SEQUENCE [LARGE SCALE GENOMIC DNA]</scope>
    <source>
        <strain evidence="8 9">ATCC 30894</strain>
    </source>
</reference>
<evidence type="ECO:0000256" key="1">
    <source>
        <dbReference type="ARBA" id="ARBA00004123"/>
    </source>
</evidence>
<organism evidence="8 9">
    <name type="scientific">Naegleria fowleri</name>
    <name type="common">Brain eating amoeba</name>
    <dbReference type="NCBI Taxonomy" id="5763"/>
    <lineage>
        <taxon>Eukaryota</taxon>
        <taxon>Discoba</taxon>
        <taxon>Heterolobosea</taxon>
        <taxon>Tetramitia</taxon>
        <taxon>Eutetramitia</taxon>
        <taxon>Vahlkampfiidae</taxon>
        <taxon>Naegleria</taxon>
    </lineage>
</organism>